<dbReference type="AlphaFoldDB" id="A0AAD9JIX1"/>
<dbReference type="PANTHER" id="PTHR47236">
    <property type="entry name" value="GENE, 32742-RELATED-RELATED"/>
    <property type="match status" value="1"/>
</dbReference>
<organism evidence="1 2">
    <name type="scientific">Paralvinella palmiformis</name>
    <dbReference type="NCBI Taxonomy" id="53620"/>
    <lineage>
        <taxon>Eukaryota</taxon>
        <taxon>Metazoa</taxon>
        <taxon>Spiralia</taxon>
        <taxon>Lophotrochozoa</taxon>
        <taxon>Annelida</taxon>
        <taxon>Polychaeta</taxon>
        <taxon>Sedentaria</taxon>
        <taxon>Canalipalpata</taxon>
        <taxon>Terebellida</taxon>
        <taxon>Terebelliformia</taxon>
        <taxon>Alvinellidae</taxon>
        <taxon>Paralvinella</taxon>
    </lineage>
</organism>
<feature type="non-terminal residue" evidence="1">
    <location>
        <position position="130"/>
    </location>
</feature>
<protein>
    <submittedName>
        <fullName evidence="1">Uncharacterized protein</fullName>
    </submittedName>
</protein>
<dbReference type="SUPFAM" id="SSF57184">
    <property type="entry name" value="Growth factor receptor domain"/>
    <property type="match status" value="1"/>
</dbReference>
<accession>A0AAD9JIX1</accession>
<comment type="caution">
    <text evidence="1">The sequence shown here is derived from an EMBL/GenBank/DDBJ whole genome shotgun (WGS) entry which is preliminary data.</text>
</comment>
<feature type="non-terminal residue" evidence="1">
    <location>
        <position position="1"/>
    </location>
</feature>
<keyword evidence="2" id="KW-1185">Reference proteome</keyword>
<dbReference type="Proteomes" id="UP001208570">
    <property type="component" value="Unassembled WGS sequence"/>
</dbReference>
<dbReference type="EMBL" id="JAODUP010000283">
    <property type="protein sequence ID" value="KAK2153854.1"/>
    <property type="molecule type" value="Genomic_DNA"/>
</dbReference>
<sequence length="130" mass="13868">TSVVFCLLCPEGFFCPTGSFEPQTCPPGFYCTYSQPTGYSNPCPLGTYSDTSGLNNGSQCLDCPAGSYCPYGSETDHRTTPINCPAGTFNPDEKSGHELNCRDCPGGFACPDVGQTNYTVPCMEGHYCPN</sequence>
<dbReference type="InterPro" id="IPR009030">
    <property type="entry name" value="Growth_fac_rcpt_cys_sf"/>
</dbReference>
<dbReference type="SMART" id="SM01411">
    <property type="entry name" value="Ephrin_rec_like"/>
    <property type="match status" value="2"/>
</dbReference>
<proteinExistence type="predicted"/>
<evidence type="ECO:0000313" key="1">
    <source>
        <dbReference type="EMBL" id="KAK2153854.1"/>
    </source>
</evidence>
<name>A0AAD9JIX1_9ANNE</name>
<reference evidence="1" key="1">
    <citation type="journal article" date="2023" name="Mol. Biol. Evol.">
        <title>Third-Generation Sequencing Reveals the Adaptive Role of the Epigenome in Three Deep-Sea Polychaetes.</title>
        <authorList>
            <person name="Perez M."/>
            <person name="Aroh O."/>
            <person name="Sun Y."/>
            <person name="Lan Y."/>
            <person name="Juniper S.K."/>
            <person name="Young C.R."/>
            <person name="Angers B."/>
            <person name="Qian P.Y."/>
        </authorList>
    </citation>
    <scope>NUCLEOTIDE SEQUENCE</scope>
    <source>
        <strain evidence="1">P08H-3</strain>
    </source>
</reference>
<evidence type="ECO:0000313" key="2">
    <source>
        <dbReference type="Proteomes" id="UP001208570"/>
    </source>
</evidence>
<dbReference type="Gene3D" id="2.10.50.10">
    <property type="entry name" value="Tumor Necrosis Factor Receptor, subunit A, domain 2"/>
    <property type="match status" value="1"/>
</dbReference>
<dbReference type="PANTHER" id="PTHR47236:SF4">
    <property type="entry name" value="GENE 9195-RELATED"/>
    <property type="match status" value="1"/>
</dbReference>
<gene>
    <name evidence="1" type="ORF">LSH36_283g03032</name>
</gene>